<evidence type="ECO:0000256" key="1">
    <source>
        <dbReference type="SAM" id="MobiDB-lite"/>
    </source>
</evidence>
<dbReference type="Pfam" id="PF04280">
    <property type="entry name" value="Tim44"/>
    <property type="match status" value="1"/>
</dbReference>
<gene>
    <name evidence="5" type="ORF">GCM10007276_00620</name>
</gene>
<reference evidence="5" key="1">
    <citation type="journal article" date="2014" name="Int. J. Syst. Evol. Microbiol.">
        <title>Complete genome sequence of Corynebacterium casei LMG S-19264T (=DSM 44701T), isolated from a smear-ripened cheese.</title>
        <authorList>
            <consortium name="US DOE Joint Genome Institute (JGI-PGF)"/>
            <person name="Walter F."/>
            <person name="Albersmeier A."/>
            <person name="Kalinowski J."/>
            <person name="Ruckert C."/>
        </authorList>
    </citation>
    <scope>NUCLEOTIDE SEQUENCE</scope>
    <source>
        <strain evidence="5">CCM 7684</strain>
    </source>
</reference>
<accession>A0A8J2Y9U3</accession>
<keyword evidence="2" id="KW-0472">Membrane</keyword>
<keyword evidence="2" id="KW-0812">Transmembrane</keyword>
<sequence length="329" mass="34567">MLKLKSLRLLAATLALGFSAALVTVDYADARRGGGFGSRGTRTYSTPAPTQTAPSAAPIQRSTTQPGQQGAPAAGARQQGAQAGGLFGGMGRGLMGGLLLGGLFGMLLGTGFGGMAGFLGLLLQVGAIILVVMLVRRMLAARRQQPAAATASGAPAPGQGMTQNRSALDMGKGFGLGGGASAADTRPANAMGENDLVGITPRDLDVFEQLLIQVQSAFAREDYAALRKLGTPEVMSYFAEELSQNATNGLKNEVTDLKLLQGDLSEAWREGDTDYATVAMRYEMRDVMRDRATGALREGDTEEMVEVTEIWTFQRERGGDWKLSAIQDA</sequence>
<proteinExistence type="predicted"/>
<feature type="domain" description="Tim44-like" evidence="4">
    <location>
        <begin position="185"/>
        <end position="328"/>
    </location>
</feature>
<feature type="compositionally biased region" description="Low complexity" evidence="1">
    <location>
        <begin position="39"/>
        <end position="76"/>
    </location>
</feature>
<dbReference type="PANTHER" id="PTHR41542">
    <property type="entry name" value="BLL5807 PROTEIN"/>
    <property type="match status" value="1"/>
</dbReference>
<protein>
    <submittedName>
        <fullName evidence="5">Membrane protein</fullName>
    </submittedName>
</protein>
<dbReference type="RefSeq" id="WP_188407691.1">
    <property type="nucleotide sequence ID" value="NZ_BMCP01000001.1"/>
</dbReference>
<dbReference type="SMART" id="SM00978">
    <property type="entry name" value="Tim44"/>
    <property type="match status" value="1"/>
</dbReference>
<feature type="region of interest" description="Disordered" evidence="1">
    <location>
        <begin position="36"/>
        <end position="76"/>
    </location>
</feature>
<organism evidence="5 6">
    <name type="scientific">Agaricicola taiwanensis</name>
    <dbReference type="NCBI Taxonomy" id="591372"/>
    <lineage>
        <taxon>Bacteria</taxon>
        <taxon>Pseudomonadati</taxon>
        <taxon>Pseudomonadota</taxon>
        <taxon>Alphaproteobacteria</taxon>
        <taxon>Rhodobacterales</taxon>
        <taxon>Paracoccaceae</taxon>
        <taxon>Agaricicola</taxon>
    </lineage>
</organism>
<evidence type="ECO:0000259" key="4">
    <source>
        <dbReference type="SMART" id="SM00978"/>
    </source>
</evidence>
<evidence type="ECO:0000313" key="6">
    <source>
        <dbReference type="Proteomes" id="UP000602745"/>
    </source>
</evidence>
<keyword evidence="6" id="KW-1185">Reference proteome</keyword>
<dbReference type="PANTHER" id="PTHR41542:SF1">
    <property type="entry name" value="BLL5807 PROTEIN"/>
    <property type="match status" value="1"/>
</dbReference>
<feature type="transmembrane region" description="Helical" evidence="2">
    <location>
        <begin position="102"/>
        <end position="135"/>
    </location>
</feature>
<comment type="caution">
    <text evidence="5">The sequence shown here is derived from an EMBL/GenBank/DDBJ whole genome shotgun (WGS) entry which is preliminary data.</text>
</comment>
<keyword evidence="3" id="KW-0732">Signal</keyword>
<dbReference type="AlphaFoldDB" id="A0A8J2Y9U3"/>
<feature type="signal peptide" evidence="3">
    <location>
        <begin position="1"/>
        <end position="20"/>
    </location>
</feature>
<dbReference type="Gene3D" id="3.10.450.240">
    <property type="match status" value="1"/>
</dbReference>
<dbReference type="InterPro" id="IPR032710">
    <property type="entry name" value="NTF2-like_dom_sf"/>
</dbReference>
<dbReference type="Proteomes" id="UP000602745">
    <property type="component" value="Unassembled WGS sequence"/>
</dbReference>
<keyword evidence="2" id="KW-1133">Transmembrane helix</keyword>
<dbReference type="SUPFAM" id="SSF54427">
    <property type="entry name" value="NTF2-like"/>
    <property type="match status" value="1"/>
</dbReference>
<evidence type="ECO:0000313" key="5">
    <source>
        <dbReference type="EMBL" id="GGE27298.1"/>
    </source>
</evidence>
<evidence type="ECO:0000256" key="3">
    <source>
        <dbReference type="SAM" id="SignalP"/>
    </source>
</evidence>
<feature type="chain" id="PRO_5035318870" evidence="3">
    <location>
        <begin position="21"/>
        <end position="329"/>
    </location>
</feature>
<dbReference type="InterPro" id="IPR007379">
    <property type="entry name" value="Tim44-like_dom"/>
</dbReference>
<evidence type="ECO:0000256" key="2">
    <source>
        <dbReference type="SAM" id="Phobius"/>
    </source>
</evidence>
<reference evidence="5" key="2">
    <citation type="submission" date="2020-09" db="EMBL/GenBank/DDBJ databases">
        <authorList>
            <person name="Sun Q."/>
            <person name="Sedlacek I."/>
        </authorList>
    </citation>
    <scope>NUCLEOTIDE SEQUENCE</scope>
    <source>
        <strain evidence="5">CCM 7684</strain>
    </source>
</reference>
<dbReference type="EMBL" id="BMCP01000001">
    <property type="protein sequence ID" value="GGE27298.1"/>
    <property type="molecule type" value="Genomic_DNA"/>
</dbReference>
<name>A0A8J2Y9U3_9RHOB</name>